<proteinExistence type="inferred from homology"/>
<dbReference type="Pfam" id="PF10433">
    <property type="entry name" value="Beta-prop_RSE1_1st"/>
    <property type="match status" value="1"/>
</dbReference>
<feature type="domain" description="RSE1/DDB1/CPSF1 first beta-propeller" evidence="7">
    <location>
        <begin position="31"/>
        <end position="364"/>
    </location>
</feature>
<dbReference type="Gene3D" id="2.130.10.10">
    <property type="entry name" value="YVTN repeat-like/Quinoprotein amine dehydrogenase"/>
    <property type="match status" value="2"/>
</dbReference>
<evidence type="ECO:0000259" key="6">
    <source>
        <dbReference type="Pfam" id="PF03178"/>
    </source>
</evidence>
<dbReference type="InterPro" id="IPR050358">
    <property type="entry name" value="RSE1/DDB1/CFT1"/>
</dbReference>
<dbReference type="OrthoDB" id="433457at2759"/>
<evidence type="ECO:0000256" key="2">
    <source>
        <dbReference type="ARBA" id="ARBA00007453"/>
    </source>
</evidence>
<dbReference type="InterPro" id="IPR058543">
    <property type="entry name" value="Beta-prop_RSE1/DDB1/CPSF1_2nd"/>
</dbReference>
<dbReference type="InterPro" id="IPR011047">
    <property type="entry name" value="Quinoprotein_ADH-like_sf"/>
</dbReference>
<evidence type="ECO:0000259" key="8">
    <source>
        <dbReference type="Pfam" id="PF23726"/>
    </source>
</evidence>
<dbReference type="AlphaFoldDB" id="A0A250XK18"/>
<evidence type="ECO:0000313" key="10">
    <source>
        <dbReference type="Proteomes" id="UP000232323"/>
    </source>
</evidence>
<protein>
    <recommendedName>
        <fullName evidence="3">DNA damage-binding protein 1</fullName>
    </recommendedName>
</protein>
<dbReference type="Proteomes" id="UP000232323">
    <property type="component" value="Unassembled WGS sequence"/>
</dbReference>
<feature type="region of interest" description="Disordered" evidence="5">
    <location>
        <begin position="809"/>
        <end position="834"/>
    </location>
</feature>
<dbReference type="InterPro" id="IPR018846">
    <property type="entry name" value="Beta-prop_RSE1/DDB1/CPSF1_1st"/>
</dbReference>
<dbReference type="SUPFAM" id="SSF50998">
    <property type="entry name" value="Quinoprotein alcohol dehydrogenase-like"/>
    <property type="match status" value="1"/>
</dbReference>
<name>A0A250XK18_9CHLO</name>
<dbReference type="PANTHER" id="PTHR10644">
    <property type="entry name" value="DNA REPAIR/RNA PROCESSING CPSF FAMILY"/>
    <property type="match status" value="1"/>
</dbReference>
<feature type="domain" description="RSE1/DDB1/CPSF1 second beta-propeller" evidence="8">
    <location>
        <begin position="409"/>
        <end position="722"/>
    </location>
</feature>
<comment type="caution">
    <text evidence="9">The sequence shown here is derived from an EMBL/GenBank/DDBJ whole genome shotgun (WGS) entry which is preliminary data.</text>
</comment>
<sequence>MEIDNNGVSEPASGQGCIFNYVVTAYKASSVIKSVVGSFTSPTDVNLIIAKSTKVEVHKLTLAGLQLVMELPIYGRISAVELFRPKGKYQDNLFILVEKYKVCVLEFDPHTKSVVTRAHGDVRDNIGSPSENGQLAALDPEGRAIAMHLYCGLIKVIPLGDRGRLLDAFNARIEELNIIDMIFLTGQERPTIAVLYEDLKKARHMKTYVMADAEKDLTEGPWSHQNLDPGSGMLLAVPQPLGGVIVVGESLVSYLSFGSQTLRAAPIKPTSITAVGRIDADGSRYLLSDYLGNLYLMVLAHDRVTALGIKIEILGQTCIARSLSYLDDGVVFVGSRTGDSQLIKLHAKFVPGSDPPSSVEVLDSYTNLGPIVDFCVVDPEGQGQGQVVTCSGVMGDGSLRVVRNGIGINEQASVELPAIKGLWSLRSHWADAHDRLLVLTFVGKTRILAINDENELEEAEGISGFDTEAQSFYCGNTRYDQLVQVTSTAVLLLDSEGTIVLSTWRPSDGLTINIAAGGPGQVLVATGGGHLISLVITEDGNLVEKGRMELGSEIACVDIHCESDKKWSNLAAIGTWDMRLHLLSLPGLTSIGTEEIGGEVIPRSVLIHDFDGNMPYCLMGLGDGQLLSWRLTAASEDAATLSDRKRILLGTKPVLLRTFKSNGATNVFAGSDRPTIIYTNNKKLLFSNLNESEVHLMASFNSVSFPDSLAIAKASALTIGTVEEIQKLHVRTVPLREQPRRIVHQDSNKIFGLITIAGNSVDEEAGFIKVVDDQTFDILAVYPLDPSEMGCSIASVSFGGGENSTLGASSGSNANIASTSTSSQHAHHSHDSSSTPYLVVGTAYVRPEDPEPSKGRLLVLQYHAEERRLSLVTERDVKGAVYQVLPFQNKLLNSCNNKVQLHKMVTSADGSKELRPDCSHHGNILALHLATRGDFILVGDLMRSVSLLMYKQEEETLELRAQEFNTNWTSAISMLDDDTFIAAENGCNLYVVRKNPDATTDEERARLEVVGEYHVGEFVNTIRRGSLVMKLPDSEVASFPTFLFGTTEGSLGLMASLPPSWFEFMSNVQDATRKIVRGVGGWDHTSFRAFSNERRSATEARGFVDGDLVESFLDLPREKQELIAAVMPKAEAGGAGTSAGSSVMTAVSVEEIVKRVEELAQGLH</sequence>
<feature type="domain" description="RSE1/DDB1/CPSF1 C-terminal" evidence="6">
    <location>
        <begin position="766"/>
        <end position="1114"/>
    </location>
</feature>
<dbReference type="Pfam" id="PF23726">
    <property type="entry name" value="Beta-prop_RSE1_2nd"/>
    <property type="match status" value="1"/>
</dbReference>
<evidence type="ECO:0000256" key="1">
    <source>
        <dbReference type="ARBA" id="ARBA00004123"/>
    </source>
</evidence>
<organism evidence="9 10">
    <name type="scientific">Chlamydomonas eustigma</name>
    <dbReference type="NCBI Taxonomy" id="1157962"/>
    <lineage>
        <taxon>Eukaryota</taxon>
        <taxon>Viridiplantae</taxon>
        <taxon>Chlorophyta</taxon>
        <taxon>core chlorophytes</taxon>
        <taxon>Chlorophyceae</taxon>
        <taxon>CS clade</taxon>
        <taxon>Chlamydomonadales</taxon>
        <taxon>Chlamydomonadaceae</taxon>
        <taxon>Chlamydomonas</taxon>
    </lineage>
</organism>
<dbReference type="EMBL" id="BEGY01000095">
    <property type="protein sequence ID" value="GAX83262.1"/>
    <property type="molecule type" value="Genomic_DNA"/>
</dbReference>
<dbReference type="Pfam" id="PF03178">
    <property type="entry name" value="CPSF_A"/>
    <property type="match status" value="1"/>
</dbReference>
<accession>A0A250XK18</accession>
<evidence type="ECO:0000256" key="5">
    <source>
        <dbReference type="SAM" id="MobiDB-lite"/>
    </source>
</evidence>
<dbReference type="InterPro" id="IPR015943">
    <property type="entry name" value="WD40/YVTN_repeat-like_dom_sf"/>
</dbReference>
<reference evidence="9 10" key="1">
    <citation type="submission" date="2017-08" db="EMBL/GenBank/DDBJ databases">
        <title>Acidophilic green algal genome provides insights into adaptation to an acidic environment.</title>
        <authorList>
            <person name="Hirooka S."/>
            <person name="Hirose Y."/>
            <person name="Kanesaki Y."/>
            <person name="Higuchi S."/>
            <person name="Fujiwara T."/>
            <person name="Onuma R."/>
            <person name="Era A."/>
            <person name="Ohbayashi R."/>
            <person name="Uzuka A."/>
            <person name="Nozaki H."/>
            <person name="Yoshikawa H."/>
            <person name="Miyagishima S.Y."/>
        </authorList>
    </citation>
    <scope>NUCLEOTIDE SEQUENCE [LARGE SCALE GENOMIC DNA]</scope>
    <source>
        <strain evidence="9 10">NIES-2499</strain>
    </source>
</reference>
<keyword evidence="4" id="KW-0539">Nucleus</keyword>
<comment type="similarity">
    <text evidence="2">Belongs to the DDB1 family.</text>
</comment>
<comment type="subcellular location">
    <subcellularLocation>
        <location evidence="1">Nucleus</location>
    </subcellularLocation>
</comment>
<feature type="compositionally biased region" description="Low complexity" evidence="5">
    <location>
        <begin position="809"/>
        <end position="824"/>
    </location>
</feature>
<evidence type="ECO:0000256" key="3">
    <source>
        <dbReference type="ARBA" id="ARBA00014577"/>
    </source>
</evidence>
<dbReference type="GO" id="GO:0003676">
    <property type="term" value="F:nucleic acid binding"/>
    <property type="evidence" value="ECO:0007669"/>
    <property type="project" value="InterPro"/>
</dbReference>
<evidence type="ECO:0000313" key="9">
    <source>
        <dbReference type="EMBL" id="GAX83262.1"/>
    </source>
</evidence>
<gene>
    <name evidence="9" type="ORF">CEUSTIGMA_g10688.t1</name>
</gene>
<evidence type="ECO:0000259" key="7">
    <source>
        <dbReference type="Pfam" id="PF10433"/>
    </source>
</evidence>
<dbReference type="InterPro" id="IPR004871">
    <property type="entry name" value="RSE1/DDB1/CPSF1_C"/>
</dbReference>
<dbReference type="STRING" id="1157962.A0A250XK18"/>
<keyword evidence="10" id="KW-1185">Reference proteome</keyword>
<dbReference type="Gene3D" id="1.10.150.910">
    <property type="match status" value="1"/>
</dbReference>
<dbReference type="GO" id="GO:0005634">
    <property type="term" value="C:nucleus"/>
    <property type="evidence" value="ECO:0007669"/>
    <property type="project" value="UniProtKB-SubCell"/>
</dbReference>
<evidence type="ECO:0000256" key="4">
    <source>
        <dbReference type="ARBA" id="ARBA00023242"/>
    </source>
</evidence>